<keyword evidence="1" id="KW-1133">Transmembrane helix</keyword>
<dbReference type="SUPFAM" id="SSF55785">
    <property type="entry name" value="PYP-like sensor domain (PAS domain)"/>
    <property type="match status" value="2"/>
</dbReference>
<dbReference type="PROSITE" id="PS50112">
    <property type="entry name" value="PAS"/>
    <property type="match status" value="1"/>
</dbReference>
<feature type="transmembrane region" description="Helical" evidence="1">
    <location>
        <begin position="101"/>
        <end position="122"/>
    </location>
</feature>
<dbReference type="PANTHER" id="PTHR44757:SF2">
    <property type="entry name" value="BIOFILM ARCHITECTURE MAINTENANCE PROTEIN MBAA"/>
    <property type="match status" value="1"/>
</dbReference>
<reference evidence="4 5" key="1">
    <citation type="submission" date="2024-05" db="EMBL/GenBank/DDBJ databases">
        <authorList>
            <consortium name="Candidatus Magnetaquicoccaceae bacterium FCR-1 genome sequencing consortium"/>
            <person name="Shimoshige H."/>
            <person name="Shimamura S."/>
            <person name="Taoka A."/>
            <person name="Kobayashi H."/>
            <person name="Maekawa T."/>
        </authorList>
    </citation>
    <scope>NUCLEOTIDE SEQUENCE [LARGE SCALE GENOMIC DNA]</scope>
    <source>
        <strain evidence="4 5">FCR-1</strain>
    </source>
</reference>
<dbReference type="InterPro" id="IPR001610">
    <property type="entry name" value="PAC"/>
</dbReference>
<dbReference type="CDD" id="cd00130">
    <property type="entry name" value="PAS"/>
    <property type="match status" value="1"/>
</dbReference>
<dbReference type="Proteomes" id="UP001628193">
    <property type="component" value="Unassembled WGS sequence"/>
</dbReference>
<sequence length="734" mass="83108">MGERKVRMSNDGEGDVASFGLDVQGSIMTVVMVYFLFAALWILLSDRVVIWLFQNPEHILLASTVKGWLFVVVTALLLYGMLRRLPLAGSEKTVTRGRFKLILSFVVGGILLVVGASTVYTLQNHHEMTFSRLRIIVDLKARQIGDWLNERLDDVALVQKNAEFVELQKAWCADQEPTARERIVASLDLLRRSHGYQSVVLLDAGGHSLNDSGEWESFSEPLWNEFVTMHDADRIRVDLRLDRFGKPSLFIVAPLGDVSPRAWIGFQVDPTVWLYPMLQFWPMPDISGETLLFRARNGTVQFLNALRYHADAALKLQLPLERGNLLAVQLLNGDVAHGQIMKGRDYRDVPVYGVAHAIPKTDWHLVAKIDQAELYRQMTATSAWILLAGVLAVSAAVMAMVLLRRGEQLAVVAELHRAQEERLRALQLLDAIVDSSEDAIFAKDLDGRYILFNKAAGGFVGMAAHRVLGLDDGTLFPAEQAEMIRSADRRVIAEKRSIIQEERLATHQGIRFFSAFKGPLLDLHGQIIGSFGISRDITERKQAEESLRQSEVLFRTLFQTAAVSIILFDKETGTILDANRRALASYGFETLADLQENAFRIEPPYSREDALKWIRSTSFEDKQRFEWKNRDRHGVEFWEEVLLNAILIDGMERIMAVSIDITARKNIEEELLRLTVETIQRNEELERFNEAMVGRELVMLELKQEINALSRELGREPPYSLASSERAVTLGEER</sequence>
<dbReference type="PROSITE" id="PS50113">
    <property type="entry name" value="PAC"/>
    <property type="match status" value="1"/>
</dbReference>
<evidence type="ECO:0000259" key="3">
    <source>
        <dbReference type="PROSITE" id="PS50113"/>
    </source>
</evidence>
<gene>
    <name evidence="4" type="ORF">SIID45300_01286</name>
</gene>
<feature type="transmembrane region" description="Helical" evidence="1">
    <location>
        <begin position="383"/>
        <end position="403"/>
    </location>
</feature>
<dbReference type="SMART" id="SM00091">
    <property type="entry name" value="PAS"/>
    <property type="match status" value="2"/>
</dbReference>
<dbReference type="RefSeq" id="WP_420904681.1">
    <property type="nucleotide sequence ID" value="NZ_BAAFGK010000004.1"/>
</dbReference>
<feature type="transmembrane region" description="Helical" evidence="1">
    <location>
        <begin position="59"/>
        <end position="80"/>
    </location>
</feature>
<keyword evidence="5" id="KW-1185">Reference proteome</keyword>
<dbReference type="PANTHER" id="PTHR44757">
    <property type="entry name" value="DIGUANYLATE CYCLASE DGCP"/>
    <property type="match status" value="1"/>
</dbReference>
<accession>A0ABQ0C7V0</accession>
<dbReference type="InterPro" id="IPR013656">
    <property type="entry name" value="PAS_4"/>
</dbReference>
<feature type="domain" description="PAS" evidence="2">
    <location>
        <begin position="425"/>
        <end position="495"/>
    </location>
</feature>
<evidence type="ECO:0000259" key="2">
    <source>
        <dbReference type="PROSITE" id="PS50112"/>
    </source>
</evidence>
<evidence type="ECO:0000313" key="4">
    <source>
        <dbReference type="EMBL" id="GAB0056968.1"/>
    </source>
</evidence>
<organism evidence="4 5">
    <name type="scientific">Candidatus Magnetaquiglobus chichijimensis</name>
    <dbReference type="NCBI Taxonomy" id="3141448"/>
    <lineage>
        <taxon>Bacteria</taxon>
        <taxon>Pseudomonadati</taxon>
        <taxon>Pseudomonadota</taxon>
        <taxon>Magnetococcia</taxon>
        <taxon>Magnetococcales</taxon>
        <taxon>Candidatus Magnetaquicoccaceae</taxon>
        <taxon>Candidatus Magnetaquiglobus</taxon>
    </lineage>
</organism>
<dbReference type="InterPro" id="IPR052155">
    <property type="entry name" value="Biofilm_reg_signaling"/>
</dbReference>
<dbReference type="EMBL" id="BAAFGK010000004">
    <property type="protein sequence ID" value="GAB0056968.1"/>
    <property type="molecule type" value="Genomic_DNA"/>
</dbReference>
<feature type="transmembrane region" description="Helical" evidence="1">
    <location>
        <begin position="31"/>
        <end position="53"/>
    </location>
</feature>
<proteinExistence type="predicted"/>
<comment type="caution">
    <text evidence="4">The sequence shown here is derived from an EMBL/GenBank/DDBJ whole genome shotgun (WGS) entry which is preliminary data.</text>
</comment>
<dbReference type="InterPro" id="IPR000014">
    <property type="entry name" value="PAS"/>
</dbReference>
<evidence type="ECO:0000256" key="1">
    <source>
        <dbReference type="SAM" id="Phobius"/>
    </source>
</evidence>
<reference evidence="4 5" key="2">
    <citation type="submission" date="2024-09" db="EMBL/GenBank/DDBJ databases">
        <title>Draft genome sequence of Candidatus Magnetaquicoccaceae bacterium FCR-1.</title>
        <authorList>
            <person name="Shimoshige H."/>
            <person name="Shimamura S."/>
            <person name="Taoka A."/>
            <person name="Kobayashi H."/>
            <person name="Maekawa T."/>
        </authorList>
    </citation>
    <scope>NUCLEOTIDE SEQUENCE [LARGE SCALE GENOMIC DNA]</scope>
    <source>
        <strain evidence="4 5">FCR-1</strain>
    </source>
</reference>
<dbReference type="NCBIfam" id="TIGR00229">
    <property type="entry name" value="sensory_box"/>
    <property type="match status" value="2"/>
</dbReference>
<feature type="domain" description="PAC" evidence="3">
    <location>
        <begin position="498"/>
        <end position="549"/>
    </location>
</feature>
<dbReference type="SMART" id="SM00086">
    <property type="entry name" value="PAC"/>
    <property type="match status" value="2"/>
</dbReference>
<dbReference type="InterPro" id="IPR000700">
    <property type="entry name" value="PAS-assoc_C"/>
</dbReference>
<keyword evidence="1" id="KW-0812">Transmembrane</keyword>
<protein>
    <recommendedName>
        <fullName evidence="6">PAS domain S-box protein</fullName>
    </recommendedName>
</protein>
<keyword evidence="1" id="KW-0472">Membrane</keyword>
<dbReference type="Pfam" id="PF13188">
    <property type="entry name" value="PAS_8"/>
    <property type="match status" value="1"/>
</dbReference>
<dbReference type="InterPro" id="IPR035965">
    <property type="entry name" value="PAS-like_dom_sf"/>
</dbReference>
<evidence type="ECO:0000313" key="5">
    <source>
        <dbReference type="Proteomes" id="UP001628193"/>
    </source>
</evidence>
<name>A0ABQ0C7V0_9PROT</name>
<dbReference type="Pfam" id="PF08448">
    <property type="entry name" value="PAS_4"/>
    <property type="match status" value="1"/>
</dbReference>
<evidence type="ECO:0008006" key="6">
    <source>
        <dbReference type="Google" id="ProtNLM"/>
    </source>
</evidence>
<dbReference type="Gene3D" id="3.30.450.20">
    <property type="entry name" value="PAS domain"/>
    <property type="match status" value="2"/>
</dbReference>